<dbReference type="EMBL" id="CAFBMQ010000433">
    <property type="protein sequence ID" value="CAB4934946.1"/>
    <property type="molecule type" value="Genomic_DNA"/>
</dbReference>
<proteinExistence type="predicted"/>
<sequence length="107" mass="10808">MPTTSSTYAVLQGQVAQLSGQVADLTTRVADVVDQQESLRAAAAIYPGTARVLSQAEQPKAPSTFSVPVTVALGAILGLAVAGCVIGFQVARSSSASRETTTPSTTG</sequence>
<keyword evidence="1" id="KW-0812">Transmembrane</keyword>
<organism evidence="2">
    <name type="scientific">freshwater metagenome</name>
    <dbReference type="NCBI Taxonomy" id="449393"/>
    <lineage>
        <taxon>unclassified sequences</taxon>
        <taxon>metagenomes</taxon>
        <taxon>ecological metagenomes</taxon>
    </lineage>
</organism>
<feature type="transmembrane region" description="Helical" evidence="1">
    <location>
        <begin position="65"/>
        <end position="88"/>
    </location>
</feature>
<evidence type="ECO:0000313" key="2">
    <source>
        <dbReference type="EMBL" id="CAB4934946.1"/>
    </source>
</evidence>
<reference evidence="2" key="1">
    <citation type="submission" date="2020-05" db="EMBL/GenBank/DDBJ databases">
        <authorList>
            <person name="Chiriac C."/>
            <person name="Salcher M."/>
            <person name="Ghai R."/>
            <person name="Kavagutti S V."/>
        </authorList>
    </citation>
    <scope>NUCLEOTIDE SEQUENCE</scope>
</reference>
<protein>
    <submittedName>
        <fullName evidence="2">Unannotated protein</fullName>
    </submittedName>
</protein>
<gene>
    <name evidence="2" type="ORF">UFOPK3609_02152</name>
</gene>
<evidence type="ECO:0000256" key="1">
    <source>
        <dbReference type="SAM" id="Phobius"/>
    </source>
</evidence>
<accession>A0A6J7IVX6</accession>
<name>A0A6J7IVX6_9ZZZZ</name>
<keyword evidence="1" id="KW-0472">Membrane</keyword>
<dbReference type="AlphaFoldDB" id="A0A6J7IVX6"/>
<keyword evidence="1" id="KW-1133">Transmembrane helix</keyword>